<keyword evidence="3" id="KW-1185">Reference proteome</keyword>
<accession>A0A0C9VYC6</accession>
<proteinExistence type="predicted"/>
<dbReference type="Proteomes" id="UP000054279">
    <property type="component" value="Unassembled WGS sequence"/>
</dbReference>
<gene>
    <name evidence="2" type="ORF">M422DRAFT_228592</name>
</gene>
<feature type="transmembrane region" description="Helical" evidence="1">
    <location>
        <begin position="278"/>
        <end position="298"/>
    </location>
</feature>
<keyword evidence="1" id="KW-0812">Transmembrane</keyword>
<dbReference type="OrthoDB" id="72269at2759"/>
<dbReference type="EMBL" id="KN837119">
    <property type="protein sequence ID" value="KIJ43990.1"/>
    <property type="molecule type" value="Genomic_DNA"/>
</dbReference>
<organism evidence="2 3">
    <name type="scientific">Sphaerobolus stellatus (strain SS14)</name>
    <dbReference type="NCBI Taxonomy" id="990650"/>
    <lineage>
        <taxon>Eukaryota</taxon>
        <taxon>Fungi</taxon>
        <taxon>Dikarya</taxon>
        <taxon>Basidiomycota</taxon>
        <taxon>Agaricomycotina</taxon>
        <taxon>Agaricomycetes</taxon>
        <taxon>Phallomycetidae</taxon>
        <taxon>Geastrales</taxon>
        <taxon>Sphaerobolaceae</taxon>
        <taxon>Sphaerobolus</taxon>
    </lineage>
</organism>
<evidence type="ECO:0000313" key="2">
    <source>
        <dbReference type="EMBL" id="KIJ43990.1"/>
    </source>
</evidence>
<keyword evidence="1" id="KW-1133">Transmembrane helix</keyword>
<protein>
    <submittedName>
        <fullName evidence="2">Unplaced genomic scaffold SPHSTscaffold_44, whole genome shotgun sequence</fullName>
    </submittedName>
</protein>
<dbReference type="AlphaFoldDB" id="A0A0C9VYC6"/>
<sequence>MAPSLKNAILPALIFLPTSAILLKYLFVDLLQTGVFTTKDDCPEIFAGKSQYQLHYLGGYLPKVEHIACILVSFFHPLLRPGAEGVSPFIRDFAVALAPCAVVPFFEAYRNNSKFFPGFAMIMGLIYQSFTVGVTFPIYWFILFALGPKRAQGFEIKRGAAESVLVGILLGYFVPCIAIIISPTVPVIAAWQLFPIYVTVIAAIYRFIRSYQPSYNTSGTNVVYLTYIILFGLSSFMHFNAWLAYDFSLSKLIHNFIPPIELPDPRKGHGALQGALHFLQWDSLMVFSSTFVASLWFAENVKQGVILLVWSVVGVLVFGPGATVAGIFLWREKKLSDLRVQNLGKFKQSY</sequence>
<feature type="transmembrane region" description="Helical" evidence="1">
    <location>
        <begin position="188"/>
        <end position="208"/>
    </location>
</feature>
<feature type="transmembrane region" description="Helical" evidence="1">
    <location>
        <begin position="220"/>
        <end position="245"/>
    </location>
</feature>
<feature type="transmembrane region" description="Helical" evidence="1">
    <location>
        <begin position="305"/>
        <end position="330"/>
    </location>
</feature>
<feature type="transmembrane region" description="Helical" evidence="1">
    <location>
        <begin position="119"/>
        <end position="147"/>
    </location>
</feature>
<keyword evidence="1" id="KW-0472">Membrane</keyword>
<reference evidence="2 3" key="1">
    <citation type="submission" date="2014-06" db="EMBL/GenBank/DDBJ databases">
        <title>Evolutionary Origins and Diversification of the Mycorrhizal Mutualists.</title>
        <authorList>
            <consortium name="DOE Joint Genome Institute"/>
            <consortium name="Mycorrhizal Genomics Consortium"/>
            <person name="Kohler A."/>
            <person name="Kuo A."/>
            <person name="Nagy L.G."/>
            <person name="Floudas D."/>
            <person name="Copeland A."/>
            <person name="Barry K.W."/>
            <person name="Cichocki N."/>
            <person name="Veneault-Fourrey C."/>
            <person name="LaButti K."/>
            <person name="Lindquist E.A."/>
            <person name="Lipzen A."/>
            <person name="Lundell T."/>
            <person name="Morin E."/>
            <person name="Murat C."/>
            <person name="Riley R."/>
            <person name="Ohm R."/>
            <person name="Sun H."/>
            <person name="Tunlid A."/>
            <person name="Henrissat B."/>
            <person name="Grigoriev I.V."/>
            <person name="Hibbett D.S."/>
            <person name="Martin F."/>
        </authorList>
    </citation>
    <scope>NUCLEOTIDE SEQUENCE [LARGE SCALE GENOMIC DNA]</scope>
    <source>
        <strain evidence="2 3">SS14</strain>
    </source>
</reference>
<evidence type="ECO:0000256" key="1">
    <source>
        <dbReference type="SAM" id="Phobius"/>
    </source>
</evidence>
<feature type="transmembrane region" description="Helical" evidence="1">
    <location>
        <begin position="159"/>
        <end position="182"/>
    </location>
</feature>
<name>A0A0C9VYC6_SPHS4</name>
<dbReference type="HOGENOM" id="CLU_051717_1_0_1"/>
<evidence type="ECO:0000313" key="3">
    <source>
        <dbReference type="Proteomes" id="UP000054279"/>
    </source>
</evidence>